<evidence type="ECO:0000256" key="1">
    <source>
        <dbReference type="ARBA" id="ARBA00007478"/>
    </source>
</evidence>
<organism evidence="2 3">
    <name type="scientific">Lottia gigantea</name>
    <name type="common">Giant owl limpet</name>
    <dbReference type="NCBI Taxonomy" id="225164"/>
    <lineage>
        <taxon>Eukaryota</taxon>
        <taxon>Metazoa</taxon>
        <taxon>Spiralia</taxon>
        <taxon>Lophotrochozoa</taxon>
        <taxon>Mollusca</taxon>
        <taxon>Gastropoda</taxon>
        <taxon>Patellogastropoda</taxon>
        <taxon>Lottioidea</taxon>
        <taxon>Lottiidae</taxon>
        <taxon>Lottia</taxon>
    </lineage>
</organism>
<dbReference type="PANTHER" id="PTHR14894:SF0">
    <property type="entry name" value="CDK5 REGULATORY SUBUNIT-ASSOCIATED PROTEIN 3"/>
    <property type="match status" value="1"/>
</dbReference>
<accession>V4AFS3</accession>
<dbReference type="HOGENOM" id="CLU_025645_1_0_1"/>
<dbReference type="GO" id="GO:0012505">
    <property type="term" value="C:endomembrane system"/>
    <property type="evidence" value="ECO:0007669"/>
    <property type="project" value="TreeGrafter"/>
</dbReference>
<evidence type="ECO:0008006" key="4">
    <source>
        <dbReference type="Google" id="ProtNLM"/>
    </source>
</evidence>
<evidence type="ECO:0000313" key="3">
    <source>
        <dbReference type="Proteomes" id="UP000030746"/>
    </source>
</evidence>
<keyword evidence="3" id="KW-1185">Reference proteome</keyword>
<dbReference type="RefSeq" id="XP_009046319.1">
    <property type="nucleotide sequence ID" value="XM_009048071.1"/>
</dbReference>
<proteinExistence type="inferred from homology"/>
<gene>
    <name evidence="2" type="ORF">LOTGIDRAFT_230360</name>
</gene>
<dbReference type="OMA" id="CRLYEKN"/>
<sequence>MADQRVEDLPIDIHYNKLLDWLINRRHCNNKWQGEAMKIKEKLNKTVKDIPDDDAEISDLITDQNMNYFHCLKIVEKLKSTDSGKTNFLGQYSSKKMQDWASIIKMYEKDGIYLAECAQILSRNVNYEIPALKKQIGKCHQIQEESKRKERDYFNNSVNQKKNYEASCKKMGIEGKKIKTELAALVRDLPSELNIIAKECQKLDSTISYYDDFISHIMSRDDLSKDSLQALKHVIKKGNTTTYEWKMGKKPVHIDETSILIDTSDENDTADNTEDIDWGGDVEVSTVDIDFSDQIDFGDIDITVESGGDETSNNQDEGGDINWDIDTTTDITSNDSSSDGVASGENALSILENPATRNLFLDDLFELEAFLCQRLEELQGDSSVLSDNQFQSSPESIQLDASQVSTLLSNVNNILTQLTNMRIQQLLLIRNSPRYVNRVHDNLKQILLLADKMTYLEKQAVIRRNEALEEQQEVEPKLDTLIKRTKQLQKQLEGEISKKYKERKVNIMGDINTI</sequence>
<dbReference type="PANTHER" id="PTHR14894">
    <property type="entry name" value="CDK5 REGULATORY SUBUNIT-ASSOCIATED PROTEIN 3"/>
    <property type="match status" value="1"/>
</dbReference>
<dbReference type="STRING" id="225164.V4AFS3"/>
<evidence type="ECO:0000313" key="2">
    <source>
        <dbReference type="EMBL" id="ESP02849.1"/>
    </source>
</evidence>
<dbReference type="GeneID" id="20248273"/>
<dbReference type="KEGG" id="lgi:LOTGIDRAFT_230360"/>
<reference evidence="2 3" key="1">
    <citation type="journal article" date="2013" name="Nature">
        <title>Insights into bilaterian evolution from three spiralian genomes.</title>
        <authorList>
            <person name="Simakov O."/>
            <person name="Marletaz F."/>
            <person name="Cho S.J."/>
            <person name="Edsinger-Gonzales E."/>
            <person name="Havlak P."/>
            <person name="Hellsten U."/>
            <person name="Kuo D.H."/>
            <person name="Larsson T."/>
            <person name="Lv J."/>
            <person name="Arendt D."/>
            <person name="Savage R."/>
            <person name="Osoegawa K."/>
            <person name="de Jong P."/>
            <person name="Grimwood J."/>
            <person name="Chapman J.A."/>
            <person name="Shapiro H."/>
            <person name="Aerts A."/>
            <person name="Otillar R.P."/>
            <person name="Terry A.Y."/>
            <person name="Boore J.L."/>
            <person name="Grigoriev I.V."/>
            <person name="Lindberg D.R."/>
            <person name="Seaver E.C."/>
            <person name="Weisblat D.A."/>
            <person name="Putnam N.H."/>
            <person name="Rokhsar D.S."/>
        </authorList>
    </citation>
    <scope>NUCLEOTIDE SEQUENCE [LARGE SCALE GENOMIC DNA]</scope>
</reference>
<name>V4AFS3_LOTGI</name>
<dbReference type="EMBL" id="KB200129">
    <property type="protein sequence ID" value="ESP02849.1"/>
    <property type="molecule type" value="Genomic_DNA"/>
</dbReference>
<protein>
    <recommendedName>
        <fullName evidence="4">CDK5 regulatory subunit-associated protein 3</fullName>
    </recommendedName>
</protein>
<dbReference type="Proteomes" id="UP000030746">
    <property type="component" value="Unassembled WGS sequence"/>
</dbReference>
<dbReference type="OrthoDB" id="340432at2759"/>
<dbReference type="Pfam" id="PF05600">
    <property type="entry name" value="CDK5RAP3"/>
    <property type="match status" value="1"/>
</dbReference>
<dbReference type="AlphaFoldDB" id="V4AFS3"/>
<dbReference type="CTD" id="20248273"/>
<dbReference type="GO" id="GO:0007346">
    <property type="term" value="P:regulation of mitotic cell cycle"/>
    <property type="evidence" value="ECO:0007669"/>
    <property type="project" value="TreeGrafter"/>
</dbReference>
<comment type="similarity">
    <text evidence="1">Belongs to the CDK5RAP3 family.</text>
</comment>
<dbReference type="InterPro" id="IPR008491">
    <property type="entry name" value="CDK5RAP3"/>
</dbReference>